<accession>F8GVQ4</accession>
<proteinExistence type="predicted"/>
<keyword evidence="1 3" id="KW-0560">Oxidoreductase</keyword>
<dbReference type="Pfam" id="PF00107">
    <property type="entry name" value="ADH_zinc_N"/>
    <property type="match status" value="1"/>
</dbReference>
<dbReference type="PANTHER" id="PTHR43401:SF5">
    <property type="entry name" value="ALCOHOL DEHYDROGENASE-RELATED"/>
    <property type="match status" value="1"/>
</dbReference>
<dbReference type="InterPro" id="IPR011032">
    <property type="entry name" value="GroES-like_sf"/>
</dbReference>
<feature type="domain" description="Alcohol dehydrogenase-like C-terminal" evidence="2">
    <location>
        <begin position="92"/>
        <end position="225"/>
    </location>
</feature>
<dbReference type="HOGENOM" id="CLU_026673_11_2_4"/>
<dbReference type="InterPro" id="IPR036291">
    <property type="entry name" value="NAD(P)-bd_dom_sf"/>
</dbReference>
<sequence length="265" mass="28379">MPAGNTTSCPYYTFNGYFGFSERSQKMFDDYPYGGLCEYMTAPQYSLVKLPHNLSFETAARFGYLGTGYRALRRSGVGPGTTVLINGISGTLGLGCALFALGLGARKVLGTGRNVELLERVKKIAPDRIEVHQLGSEQSTDAWAKGLTDELGVDVVIDALGPGAPQSSMLDAVAALRRGGEQVNIGAVAGAVPIDLHYLMDNDIQLSGSVWFTAGQGQEMADLVEAGVVDLSVFEHRRFPLEDVNRAISGLENRDGGFSNYVICP</sequence>
<evidence type="ECO:0000256" key="1">
    <source>
        <dbReference type="ARBA" id="ARBA00023002"/>
    </source>
</evidence>
<dbReference type="EC" id="1.1.1.1" evidence="3"/>
<dbReference type="AlphaFoldDB" id="F8GVQ4"/>
<evidence type="ECO:0000313" key="3">
    <source>
        <dbReference type="EMBL" id="AEI82674.1"/>
    </source>
</evidence>
<dbReference type="GO" id="GO:0004022">
    <property type="term" value="F:alcohol dehydrogenase (NAD+) activity"/>
    <property type="evidence" value="ECO:0007669"/>
    <property type="project" value="UniProtKB-EC"/>
</dbReference>
<evidence type="ECO:0000259" key="2">
    <source>
        <dbReference type="Pfam" id="PF00107"/>
    </source>
</evidence>
<dbReference type="SUPFAM" id="SSF51735">
    <property type="entry name" value="NAD(P)-binding Rossmann-fold domains"/>
    <property type="match status" value="1"/>
</dbReference>
<evidence type="ECO:0000313" key="4">
    <source>
        <dbReference type="Proteomes" id="UP000006798"/>
    </source>
</evidence>
<dbReference type="InterPro" id="IPR050129">
    <property type="entry name" value="Zn_alcohol_dh"/>
</dbReference>
<dbReference type="PANTHER" id="PTHR43401">
    <property type="entry name" value="L-THREONINE 3-DEHYDROGENASE"/>
    <property type="match status" value="1"/>
</dbReference>
<dbReference type="Gene3D" id="3.90.180.10">
    <property type="entry name" value="Medium-chain alcohol dehydrogenases, catalytic domain"/>
    <property type="match status" value="1"/>
</dbReference>
<dbReference type="InterPro" id="IPR013149">
    <property type="entry name" value="ADH-like_C"/>
</dbReference>
<gene>
    <name evidence="3" type="ordered locus">CNE_BB1p12750</name>
</gene>
<dbReference type="Gene3D" id="3.40.50.720">
    <property type="entry name" value="NAD(P)-binding Rossmann-like Domain"/>
    <property type="match status" value="1"/>
</dbReference>
<geneLocation type="plasmid" evidence="3 4">
    <name>pBB1</name>
</geneLocation>
<name>F8GVQ4_CUPNN</name>
<dbReference type="KEGG" id="cnc:CNE_BB1p12750"/>
<dbReference type="Proteomes" id="UP000006798">
    <property type="component" value="Plasmid pBB1"/>
</dbReference>
<keyword evidence="3" id="KW-0614">Plasmid</keyword>
<dbReference type="SUPFAM" id="SSF50129">
    <property type="entry name" value="GroES-like"/>
    <property type="match status" value="1"/>
</dbReference>
<organism evidence="3 4">
    <name type="scientific">Cupriavidus necator (strain ATCC 43291 / DSM 13513 / CCUG 52238 / LMG 8453 / N-1)</name>
    <name type="common">Ralstonia eutropha</name>
    <dbReference type="NCBI Taxonomy" id="1042878"/>
    <lineage>
        <taxon>Bacteria</taxon>
        <taxon>Pseudomonadati</taxon>
        <taxon>Pseudomonadota</taxon>
        <taxon>Betaproteobacteria</taxon>
        <taxon>Burkholderiales</taxon>
        <taxon>Burkholderiaceae</taxon>
        <taxon>Cupriavidus</taxon>
    </lineage>
</organism>
<dbReference type="EMBL" id="CP002879">
    <property type="protein sequence ID" value="AEI82674.1"/>
    <property type="molecule type" value="Genomic_DNA"/>
</dbReference>
<reference evidence="3 4" key="1">
    <citation type="journal article" date="2011" name="J. Bacteriol.">
        <title>Complete genome sequence of the type strain Cupriavidus necator N-1.</title>
        <authorList>
            <person name="Poehlein A."/>
            <person name="Kusian B."/>
            <person name="Friedrich B."/>
            <person name="Daniel R."/>
            <person name="Bowien B."/>
        </authorList>
    </citation>
    <scope>NUCLEOTIDE SEQUENCE [LARGE SCALE GENOMIC DNA]</scope>
    <source>
        <strain evidence="4">ATCC 43291 / DSM 13513 / CCUG 52238 / LMG 8453 / N-1</strain>
        <plasmid evidence="3 4">pBB1</plasmid>
    </source>
</reference>
<protein>
    <submittedName>
        <fullName evidence="3">Alcohol dehydrogenase</fullName>
        <ecNumber evidence="3">1.1.1.1</ecNumber>
    </submittedName>
</protein>